<keyword evidence="4" id="KW-0418">Kinase</keyword>
<evidence type="ECO:0000256" key="7">
    <source>
        <dbReference type="ARBA" id="ARBA00038873"/>
    </source>
</evidence>
<dbReference type="OrthoDB" id="156345at2"/>
<keyword evidence="2" id="KW-0963">Cytoplasm</keyword>
<feature type="domain" description="Aminoglycoside phosphotransferase" evidence="9">
    <location>
        <begin position="57"/>
        <end position="288"/>
    </location>
</feature>
<dbReference type="GO" id="GO:0047992">
    <property type="term" value="F:hydroxylysine kinase activity"/>
    <property type="evidence" value="ECO:0007669"/>
    <property type="project" value="UniProtKB-EC"/>
</dbReference>
<dbReference type="Gene3D" id="3.90.1200.10">
    <property type="match status" value="1"/>
</dbReference>
<dbReference type="EC" id="2.7.1.81" evidence="7"/>
<comment type="catalytic activity">
    <reaction evidence="5">
        <text>(5R)-5-hydroxy-L-lysine + GTP = (5R)-5-phosphooxy-L-lysine + GDP + H(+)</text>
        <dbReference type="Rhea" id="RHEA:19049"/>
        <dbReference type="ChEBI" id="CHEBI:15378"/>
        <dbReference type="ChEBI" id="CHEBI:37565"/>
        <dbReference type="ChEBI" id="CHEBI:57882"/>
        <dbReference type="ChEBI" id="CHEBI:58189"/>
        <dbReference type="ChEBI" id="CHEBI:58357"/>
        <dbReference type="EC" id="2.7.1.81"/>
    </reaction>
</comment>
<evidence type="ECO:0000259" key="9">
    <source>
        <dbReference type="Pfam" id="PF01636"/>
    </source>
</evidence>
<dbReference type="GO" id="GO:0005737">
    <property type="term" value="C:cytoplasm"/>
    <property type="evidence" value="ECO:0007669"/>
    <property type="project" value="UniProtKB-SubCell"/>
</dbReference>
<organism evidence="10 11">
    <name type="scientific">Roseovarius spongiae</name>
    <dbReference type="NCBI Taxonomy" id="2320272"/>
    <lineage>
        <taxon>Bacteria</taxon>
        <taxon>Pseudomonadati</taxon>
        <taxon>Pseudomonadota</taxon>
        <taxon>Alphaproteobacteria</taxon>
        <taxon>Rhodobacterales</taxon>
        <taxon>Roseobacteraceae</taxon>
        <taxon>Roseovarius</taxon>
    </lineage>
</organism>
<name>A0A3A8B509_9RHOB</name>
<protein>
    <recommendedName>
        <fullName evidence="8">Hydroxylysine kinase</fullName>
        <ecNumber evidence="7">2.7.1.81</ecNumber>
    </recommendedName>
</protein>
<comment type="function">
    <text evidence="6">Catalyzes the GTP-dependent phosphorylation of 5-hydroxy-L-lysine.</text>
</comment>
<evidence type="ECO:0000256" key="5">
    <source>
        <dbReference type="ARBA" id="ARBA00036820"/>
    </source>
</evidence>
<sequence>MSGQRALRQTGLPPVIAGAAAGAPMDETDPLAQDAPVIGPEEAADLARDLFGVKGRIRPLSAEKDANFHVTLGSGEEALLKVTNAAEPRAVTDMQTAVLIHIAGVAPDLPVPRVHASLSGGASEIITGPDGRPHVVRLLGYLPGAILANATLAPGLRGELGALLARLARAMRGFFHPAAGHVLQWDIKQAHRLRPMLEAVADDALRARLETLLDRFDADIAPRLPGLRAQVVHNDFNPHNLLVDGTRATKVTGVIDFGDMVHTPLACDLAVACSYQLGDGADPLAGVTEMVAGYASVLPLEDEEIALLPDLIRLRHATTLTLGAWRARRYPENADYILRNSEGARRGLGALDQIGDAVTLERLRAAASRPLPE</sequence>
<dbReference type="EMBL" id="RAPE01000003">
    <property type="protein sequence ID" value="RKF14019.1"/>
    <property type="molecule type" value="Genomic_DNA"/>
</dbReference>
<comment type="subcellular location">
    <subcellularLocation>
        <location evidence="1">Cytoplasm</location>
    </subcellularLocation>
</comment>
<gene>
    <name evidence="10" type="ORF">D6850_12625</name>
</gene>
<keyword evidence="3 10" id="KW-0808">Transferase</keyword>
<dbReference type="Proteomes" id="UP000281128">
    <property type="component" value="Unassembled WGS sequence"/>
</dbReference>
<accession>A0A3A8B509</accession>
<proteinExistence type="predicted"/>
<reference evidence="10 11" key="1">
    <citation type="submission" date="2018-09" db="EMBL/GenBank/DDBJ databases">
        <title>Roseovarius spongiae sp. nov., isolated from a marine sponge.</title>
        <authorList>
            <person name="Zhuang L."/>
            <person name="Luo L."/>
        </authorList>
    </citation>
    <scope>NUCLEOTIDE SEQUENCE [LARGE SCALE GENOMIC DNA]</scope>
    <source>
        <strain evidence="10 11">HN-E21</strain>
    </source>
</reference>
<keyword evidence="11" id="KW-1185">Reference proteome</keyword>
<evidence type="ECO:0000256" key="1">
    <source>
        <dbReference type="ARBA" id="ARBA00004496"/>
    </source>
</evidence>
<dbReference type="InterPro" id="IPR050249">
    <property type="entry name" value="Pseudomonas-type_ThrB"/>
</dbReference>
<comment type="caution">
    <text evidence="10">The sequence shown here is derived from an EMBL/GenBank/DDBJ whole genome shotgun (WGS) entry which is preliminary data.</text>
</comment>
<evidence type="ECO:0000256" key="4">
    <source>
        <dbReference type="ARBA" id="ARBA00022777"/>
    </source>
</evidence>
<dbReference type="AlphaFoldDB" id="A0A3A8B509"/>
<evidence type="ECO:0000256" key="2">
    <source>
        <dbReference type="ARBA" id="ARBA00022490"/>
    </source>
</evidence>
<dbReference type="PANTHER" id="PTHR21064:SF1">
    <property type="entry name" value="HYDROXYLYSINE KINASE"/>
    <property type="match status" value="1"/>
</dbReference>
<evidence type="ECO:0000256" key="6">
    <source>
        <dbReference type="ARBA" id="ARBA00037368"/>
    </source>
</evidence>
<evidence type="ECO:0000313" key="10">
    <source>
        <dbReference type="EMBL" id="RKF14019.1"/>
    </source>
</evidence>
<dbReference type="SUPFAM" id="SSF56112">
    <property type="entry name" value="Protein kinase-like (PK-like)"/>
    <property type="match status" value="1"/>
</dbReference>
<dbReference type="PANTHER" id="PTHR21064">
    <property type="entry name" value="AMINOGLYCOSIDE PHOSPHOTRANSFERASE DOMAIN-CONTAINING PROTEIN-RELATED"/>
    <property type="match status" value="1"/>
</dbReference>
<evidence type="ECO:0000313" key="11">
    <source>
        <dbReference type="Proteomes" id="UP000281128"/>
    </source>
</evidence>
<dbReference type="InterPro" id="IPR011009">
    <property type="entry name" value="Kinase-like_dom_sf"/>
</dbReference>
<dbReference type="Pfam" id="PF01636">
    <property type="entry name" value="APH"/>
    <property type="match status" value="1"/>
</dbReference>
<dbReference type="RefSeq" id="WP_121167452.1">
    <property type="nucleotide sequence ID" value="NZ_RAPE01000003.1"/>
</dbReference>
<evidence type="ECO:0000256" key="8">
    <source>
        <dbReference type="ARBA" id="ARBA00040505"/>
    </source>
</evidence>
<dbReference type="InterPro" id="IPR002575">
    <property type="entry name" value="Aminoglycoside_PTrfase"/>
</dbReference>
<evidence type="ECO:0000256" key="3">
    <source>
        <dbReference type="ARBA" id="ARBA00022679"/>
    </source>
</evidence>